<dbReference type="PANTHER" id="PTHR30346">
    <property type="entry name" value="TRANSCRIPTIONAL DUAL REGULATOR HCAR-RELATED"/>
    <property type="match status" value="1"/>
</dbReference>
<evidence type="ECO:0000256" key="2">
    <source>
        <dbReference type="ARBA" id="ARBA00023015"/>
    </source>
</evidence>
<organism evidence="6 7">
    <name type="scientific">Marinibaculum pumilum</name>
    <dbReference type="NCBI Taxonomy" id="1766165"/>
    <lineage>
        <taxon>Bacteria</taxon>
        <taxon>Pseudomonadati</taxon>
        <taxon>Pseudomonadota</taxon>
        <taxon>Alphaproteobacteria</taxon>
        <taxon>Rhodospirillales</taxon>
        <taxon>Rhodospirillaceae</taxon>
        <taxon>Marinibaculum</taxon>
    </lineage>
</organism>
<dbReference type="Gene3D" id="1.10.10.10">
    <property type="entry name" value="Winged helix-like DNA-binding domain superfamily/Winged helix DNA-binding domain"/>
    <property type="match status" value="1"/>
</dbReference>
<gene>
    <name evidence="6" type="ORF">ACFOGJ_15350</name>
</gene>
<name>A0ABV7L1Y1_9PROT</name>
<keyword evidence="3" id="KW-0238">DNA-binding</keyword>
<dbReference type="PROSITE" id="PS50931">
    <property type="entry name" value="HTH_LYSR"/>
    <property type="match status" value="1"/>
</dbReference>
<evidence type="ECO:0000313" key="6">
    <source>
        <dbReference type="EMBL" id="MFC3228620.1"/>
    </source>
</evidence>
<dbReference type="InterPro" id="IPR005119">
    <property type="entry name" value="LysR_subst-bd"/>
</dbReference>
<dbReference type="Gene3D" id="3.40.190.290">
    <property type="match status" value="1"/>
</dbReference>
<comment type="caution">
    <text evidence="6">The sequence shown here is derived from an EMBL/GenBank/DDBJ whole genome shotgun (WGS) entry which is preliminary data.</text>
</comment>
<sequence>MNTVKLRHAVAVDRAGSFSAAAAALSVTQSTVTRSVAELERDLGHLLFERGARGATATPEGRDFLERAARIVADLDMLAADARSGATARRSLLRIGVCPPSVQGLVNHALRRLIAAEPSLCVQLSAPSVERGAQQLRRGDIDLLVGPQSLVGGDPAIATAPAGLLRTKLFARRGHPLTRREQPALGDLADYKLIVPDLGSHYVERFAAIYAARGKEPLRHLHVIEYFPIVADLVASTDLLAMVEAGYERSAAFRQRFVAFDLSLMEPVVMCCAHRARWLPGPPARAFMAALAGG</sequence>
<keyword evidence="2" id="KW-0805">Transcription regulation</keyword>
<comment type="similarity">
    <text evidence="1">Belongs to the LysR transcriptional regulatory family.</text>
</comment>
<dbReference type="InterPro" id="IPR036390">
    <property type="entry name" value="WH_DNA-bd_sf"/>
</dbReference>
<evidence type="ECO:0000256" key="1">
    <source>
        <dbReference type="ARBA" id="ARBA00009437"/>
    </source>
</evidence>
<feature type="domain" description="HTH lysR-type" evidence="5">
    <location>
        <begin position="1"/>
        <end position="58"/>
    </location>
</feature>
<dbReference type="InterPro" id="IPR000847">
    <property type="entry name" value="LysR_HTH_N"/>
</dbReference>
<dbReference type="PRINTS" id="PR00039">
    <property type="entry name" value="HTHLYSR"/>
</dbReference>
<dbReference type="Pfam" id="PF00126">
    <property type="entry name" value="HTH_1"/>
    <property type="match status" value="1"/>
</dbReference>
<dbReference type="SUPFAM" id="SSF53850">
    <property type="entry name" value="Periplasmic binding protein-like II"/>
    <property type="match status" value="1"/>
</dbReference>
<dbReference type="InterPro" id="IPR036388">
    <property type="entry name" value="WH-like_DNA-bd_sf"/>
</dbReference>
<proteinExistence type="inferred from homology"/>
<dbReference type="Pfam" id="PF03466">
    <property type="entry name" value="LysR_substrate"/>
    <property type="match status" value="1"/>
</dbReference>
<dbReference type="PANTHER" id="PTHR30346:SF28">
    <property type="entry name" value="HTH-TYPE TRANSCRIPTIONAL REGULATOR CYNR"/>
    <property type="match status" value="1"/>
</dbReference>
<dbReference type="EMBL" id="JBHRTR010000028">
    <property type="protein sequence ID" value="MFC3228620.1"/>
    <property type="molecule type" value="Genomic_DNA"/>
</dbReference>
<protein>
    <submittedName>
        <fullName evidence="6">LysR family transcriptional regulator</fullName>
    </submittedName>
</protein>
<reference evidence="7" key="1">
    <citation type="journal article" date="2019" name="Int. J. Syst. Evol. Microbiol.">
        <title>The Global Catalogue of Microorganisms (GCM) 10K type strain sequencing project: providing services to taxonomists for standard genome sequencing and annotation.</title>
        <authorList>
            <consortium name="The Broad Institute Genomics Platform"/>
            <consortium name="The Broad Institute Genome Sequencing Center for Infectious Disease"/>
            <person name="Wu L."/>
            <person name="Ma J."/>
        </authorList>
    </citation>
    <scope>NUCLEOTIDE SEQUENCE [LARGE SCALE GENOMIC DNA]</scope>
    <source>
        <strain evidence="7">KCTC 42964</strain>
    </source>
</reference>
<evidence type="ECO:0000313" key="7">
    <source>
        <dbReference type="Proteomes" id="UP001595528"/>
    </source>
</evidence>
<evidence type="ECO:0000256" key="4">
    <source>
        <dbReference type="ARBA" id="ARBA00023163"/>
    </source>
</evidence>
<dbReference type="Proteomes" id="UP001595528">
    <property type="component" value="Unassembled WGS sequence"/>
</dbReference>
<evidence type="ECO:0000256" key="3">
    <source>
        <dbReference type="ARBA" id="ARBA00023125"/>
    </source>
</evidence>
<dbReference type="SUPFAM" id="SSF46785">
    <property type="entry name" value="Winged helix' DNA-binding domain"/>
    <property type="match status" value="1"/>
</dbReference>
<accession>A0ABV7L1Y1</accession>
<keyword evidence="4" id="KW-0804">Transcription</keyword>
<evidence type="ECO:0000259" key="5">
    <source>
        <dbReference type="PROSITE" id="PS50931"/>
    </source>
</evidence>
<dbReference type="RefSeq" id="WP_379901920.1">
    <property type="nucleotide sequence ID" value="NZ_JBHRTR010000028.1"/>
</dbReference>
<keyword evidence="7" id="KW-1185">Reference proteome</keyword>